<protein>
    <recommendedName>
        <fullName evidence="4">MAM domain-containing protein</fullName>
    </recommendedName>
</protein>
<dbReference type="Pfam" id="PF00629">
    <property type="entry name" value="MAM"/>
    <property type="match status" value="1"/>
</dbReference>
<keyword evidence="6" id="KW-1185">Reference proteome</keyword>
<feature type="chain" id="PRO_5040119604" description="MAM domain-containing protein" evidence="3">
    <location>
        <begin position="25"/>
        <end position="264"/>
    </location>
</feature>
<proteinExistence type="predicted"/>
<dbReference type="SMART" id="SM00137">
    <property type="entry name" value="MAM"/>
    <property type="match status" value="1"/>
</dbReference>
<sequence>MDYIRKQHMYLSIVILIVSSTCHALLDRFQEENSDQMFPRHLNPDDDSPITSCDFESLCLWTLSNHSDQSDWSVVSPQQPEKAQVGVMPGTDHSEGSSDGHFLLLSSSSTAEASGRSEYHLTSPVLSGSSKHCTLQVALYESHPASGNLTLLIQPVLSDAPVHSVAVNRESRDDRRAEWVVVESVIGQVDEPFEVTLLYTSSLREGGNTVALDSLELIDCESDHQDAVCGDYYHCVHSEDCIDPSLVCNFHTDCPYGEDEGFIC</sequence>
<dbReference type="InterPro" id="IPR002172">
    <property type="entry name" value="LDrepeatLR_classA_rpt"/>
</dbReference>
<dbReference type="AlphaFoldDB" id="A0A9N7VF17"/>
<feature type="non-terminal residue" evidence="5">
    <location>
        <position position="1"/>
    </location>
</feature>
<feature type="domain" description="MAM" evidence="4">
    <location>
        <begin position="51"/>
        <end position="222"/>
    </location>
</feature>
<keyword evidence="3" id="KW-0732">Signal</keyword>
<dbReference type="GO" id="GO:0016020">
    <property type="term" value="C:membrane"/>
    <property type="evidence" value="ECO:0007669"/>
    <property type="project" value="InterPro"/>
</dbReference>
<evidence type="ECO:0000256" key="3">
    <source>
        <dbReference type="SAM" id="SignalP"/>
    </source>
</evidence>
<dbReference type="PROSITE" id="PS50060">
    <property type="entry name" value="MAM_2"/>
    <property type="match status" value="1"/>
</dbReference>
<name>A0A9N7VF17_PLEPL</name>
<dbReference type="EMBL" id="CADEAL010003977">
    <property type="protein sequence ID" value="CAB1448422.1"/>
    <property type="molecule type" value="Genomic_DNA"/>
</dbReference>
<gene>
    <name evidence="5" type="ORF">PLEPLA_LOCUS36076</name>
</gene>
<reference evidence="5" key="1">
    <citation type="submission" date="2020-03" db="EMBL/GenBank/DDBJ databases">
        <authorList>
            <person name="Weist P."/>
        </authorList>
    </citation>
    <scope>NUCLEOTIDE SEQUENCE</scope>
</reference>
<dbReference type="SUPFAM" id="SSF49899">
    <property type="entry name" value="Concanavalin A-like lectins/glucanases"/>
    <property type="match status" value="1"/>
</dbReference>
<dbReference type="InterPro" id="IPR036055">
    <property type="entry name" value="LDL_receptor-like_sf"/>
</dbReference>
<dbReference type="InterPro" id="IPR013320">
    <property type="entry name" value="ConA-like_dom_sf"/>
</dbReference>
<comment type="caution">
    <text evidence="2">Lacks conserved residue(s) required for the propagation of feature annotation.</text>
</comment>
<organism evidence="5 6">
    <name type="scientific">Pleuronectes platessa</name>
    <name type="common">European plaice</name>
    <dbReference type="NCBI Taxonomy" id="8262"/>
    <lineage>
        <taxon>Eukaryota</taxon>
        <taxon>Metazoa</taxon>
        <taxon>Chordata</taxon>
        <taxon>Craniata</taxon>
        <taxon>Vertebrata</taxon>
        <taxon>Euteleostomi</taxon>
        <taxon>Actinopterygii</taxon>
        <taxon>Neopterygii</taxon>
        <taxon>Teleostei</taxon>
        <taxon>Neoteleostei</taxon>
        <taxon>Acanthomorphata</taxon>
        <taxon>Carangaria</taxon>
        <taxon>Pleuronectiformes</taxon>
        <taxon>Pleuronectoidei</taxon>
        <taxon>Pleuronectidae</taxon>
        <taxon>Pleuronectes</taxon>
    </lineage>
</organism>
<comment type="caution">
    <text evidence="5">The sequence shown here is derived from an EMBL/GenBank/DDBJ whole genome shotgun (WGS) entry which is preliminary data.</text>
</comment>
<accession>A0A9N7VF17</accession>
<feature type="signal peptide" evidence="3">
    <location>
        <begin position="1"/>
        <end position="24"/>
    </location>
</feature>
<feature type="disulfide bond" evidence="2">
    <location>
        <begin position="229"/>
        <end position="241"/>
    </location>
</feature>
<dbReference type="PROSITE" id="PS50068">
    <property type="entry name" value="LDLRA_2"/>
    <property type="match status" value="1"/>
</dbReference>
<dbReference type="SUPFAM" id="SSF57424">
    <property type="entry name" value="LDL receptor-like module"/>
    <property type="match status" value="1"/>
</dbReference>
<evidence type="ECO:0000313" key="5">
    <source>
        <dbReference type="EMBL" id="CAB1448422.1"/>
    </source>
</evidence>
<evidence type="ECO:0000256" key="2">
    <source>
        <dbReference type="PROSITE-ProRule" id="PRU00124"/>
    </source>
</evidence>
<dbReference type="Gene3D" id="2.60.120.200">
    <property type="match status" value="1"/>
</dbReference>
<keyword evidence="1 2" id="KW-1015">Disulfide bond</keyword>
<evidence type="ECO:0000313" key="6">
    <source>
        <dbReference type="Proteomes" id="UP001153269"/>
    </source>
</evidence>
<evidence type="ECO:0000256" key="1">
    <source>
        <dbReference type="ARBA" id="ARBA00023157"/>
    </source>
</evidence>
<evidence type="ECO:0000259" key="4">
    <source>
        <dbReference type="PROSITE" id="PS50060"/>
    </source>
</evidence>
<dbReference type="CDD" id="cd00112">
    <property type="entry name" value="LDLa"/>
    <property type="match status" value="1"/>
</dbReference>
<dbReference type="InterPro" id="IPR000998">
    <property type="entry name" value="MAM_dom"/>
</dbReference>
<dbReference type="Proteomes" id="UP001153269">
    <property type="component" value="Unassembled WGS sequence"/>
</dbReference>